<dbReference type="Proteomes" id="UP000186323">
    <property type="component" value="Chromosome I"/>
</dbReference>
<keyword evidence="1" id="KW-0812">Transmembrane</keyword>
<organism evidence="2 3">
    <name type="scientific">Desulfovibrio piger</name>
    <dbReference type="NCBI Taxonomy" id="901"/>
    <lineage>
        <taxon>Bacteria</taxon>
        <taxon>Pseudomonadati</taxon>
        <taxon>Thermodesulfobacteriota</taxon>
        <taxon>Desulfovibrionia</taxon>
        <taxon>Desulfovibrionales</taxon>
        <taxon>Desulfovibrionaceae</taxon>
        <taxon>Desulfovibrio</taxon>
    </lineage>
</organism>
<feature type="transmembrane region" description="Helical" evidence="1">
    <location>
        <begin position="51"/>
        <end position="71"/>
    </location>
</feature>
<evidence type="ECO:0000313" key="3">
    <source>
        <dbReference type="Proteomes" id="UP000186323"/>
    </source>
</evidence>
<sequence length="75" mass="9160">MIFCQQQILWKEKNFAFVKIQDDFCQFRYIVKHFSTMTNIMKHWQHIDFNLFLKHFLPVFFSGCLFFPSLAGTFL</sequence>
<keyword evidence="1" id="KW-0472">Membrane</keyword>
<dbReference type="AlphaFoldDB" id="A0A1K1LD75"/>
<evidence type="ECO:0000313" key="2">
    <source>
        <dbReference type="EMBL" id="SFV72692.1"/>
    </source>
</evidence>
<dbReference type="EMBL" id="LT630450">
    <property type="protein sequence ID" value="SFV72692.1"/>
    <property type="molecule type" value="Genomic_DNA"/>
</dbReference>
<keyword evidence="3" id="KW-1185">Reference proteome</keyword>
<evidence type="ECO:0000256" key="1">
    <source>
        <dbReference type="SAM" id="Phobius"/>
    </source>
</evidence>
<dbReference type="KEGG" id="dpg:DESPIGER_0820"/>
<gene>
    <name evidence="2" type="ORF">DESPIGER_0820</name>
</gene>
<protein>
    <submittedName>
        <fullName evidence="2">Uncharacterized protein</fullName>
    </submittedName>
</protein>
<proteinExistence type="predicted"/>
<accession>A0A1K1LD75</accession>
<name>A0A1K1LD75_9BACT</name>
<reference evidence="3" key="1">
    <citation type="submission" date="2016-10" db="EMBL/GenBank/DDBJ databases">
        <authorList>
            <person name="Wegmann U."/>
        </authorList>
    </citation>
    <scope>NUCLEOTIDE SEQUENCE [LARGE SCALE GENOMIC DNA]</scope>
</reference>
<keyword evidence="1" id="KW-1133">Transmembrane helix</keyword>